<comment type="caution">
    <text evidence="1">The sequence shown here is derived from an EMBL/GenBank/DDBJ whole genome shotgun (WGS) entry which is preliminary data.</text>
</comment>
<evidence type="ECO:0000313" key="1">
    <source>
        <dbReference type="EMBL" id="KAI9897287.1"/>
    </source>
</evidence>
<dbReference type="Proteomes" id="UP001163324">
    <property type="component" value="Chromosome 8"/>
</dbReference>
<name>A0ACC0UVM6_9HYPO</name>
<dbReference type="EMBL" id="CM047947">
    <property type="protein sequence ID" value="KAI9897287.1"/>
    <property type="molecule type" value="Genomic_DNA"/>
</dbReference>
<organism evidence="1 2">
    <name type="scientific">Trichothecium roseum</name>
    <dbReference type="NCBI Taxonomy" id="47278"/>
    <lineage>
        <taxon>Eukaryota</taxon>
        <taxon>Fungi</taxon>
        <taxon>Dikarya</taxon>
        <taxon>Ascomycota</taxon>
        <taxon>Pezizomycotina</taxon>
        <taxon>Sordariomycetes</taxon>
        <taxon>Hypocreomycetidae</taxon>
        <taxon>Hypocreales</taxon>
        <taxon>Hypocreales incertae sedis</taxon>
        <taxon>Trichothecium</taxon>
    </lineage>
</organism>
<protein>
    <submittedName>
        <fullName evidence="1">Uncharacterized protein</fullName>
    </submittedName>
</protein>
<accession>A0ACC0UVM6</accession>
<reference evidence="1" key="1">
    <citation type="submission" date="2022-10" db="EMBL/GenBank/DDBJ databases">
        <title>Complete Genome of Trichothecium roseum strain YXFP-22015, a Plant Pathogen Isolated from Citrus.</title>
        <authorList>
            <person name="Wang Y."/>
            <person name="Zhu L."/>
        </authorList>
    </citation>
    <scope>NUCLEOTIDE SEQUENCE</scope>
    <source>
        <strain evidence="1">YXFP-22015</strain>
    </source>
</reference>
<keyword evidence="2" id="KW-1185">Reference proteome</keyword>
<gene>
    <name evidence="1" type="ORF">N3K66_008309</name>
</gene>
<evidence type="ECO:0000313" key="2">
    <source>
        <dbReference type="Proteomes" id="UP001163324"/>
    </source>
</evidence>
<sequence>MDHPSSSTTALNGGYGVASTGSTSRPAFIPSAPYTRRPPSPPTFNVPIPHGGRSTGANDDNDSTIAIVPDYDRADPTQVSAAELDIITDNCKRTRAIMPRDWTYEQRRLGSRILDFLHLGPNTVIRDLDYLSREGFTMVVVVRDTAMGARESQGLNRAISSLGVQGYYADVSRPRGLIAMLDPAIRAINAHLLSRYRTALAEGRDPQCQPPGKVLITCESGNDRSANLVAAYIMAVYGRSVQTALHYINAQRFCCVYNDESKRVLQAWGDIVKARSTAARGAPGNNNNSSMDRNNSTSKRGFDEVDMDLDEGGDDERFMDREAFAPFKDV</sequence>
<proteinExistence type="predicted"/>